<feature type="signal peptide" evidence="2">
    <location>
        <begin position="1"/>
        <end position="24"/>
    </location>
</feature>
<evidence type="ECO:0000256" key="1">
    <source>
        <dbReference type="ARBA" id="ARBA00022514"/>
    </source>
</evidence>
<keyword evidence="2" id="KW-0732">Signal</keyword>
<reference evidence="4 5" key="1">
    <citation type="submission" date="2024-05" db="EMBL/GenBank/DDBJ databases">
        <title>A high-quality chromosomal-level genome assembly of Topmouth culter (Culter alburnus).</title>
        <authorList>
            <person name="Zhao H."/>
        </authorList>
    </citation>
    <scope>NUCLEOTIDE SEQUENCE [LARGE SCALE GENOMIC DNA]</scope>
    <source>
        <strain evidence="4">CATC2023</strain>
        <tissue evidence="4">Muscle</tissue>
    </source>
</reference>
<comment type="caution">
    <text evidence="4">The sequence shown here is derived from an EMBL/GenBank/DDBJ whole genome shotgun (WGS) entry which is preliminary data.</text>
</comment>
<proteinExistence type="predicted"/>
<feature type="domain" description="Chemokine interleukin-8-like" evidence="3">
    <location>
        <begin position="27"/>
        <end position="91"/>
    </location>
</feature>
<dbReference type="Pfam" id="PF00048">
    <property type="entry name" value="IL8"/>
    <property type="match status" value="1"/>
</dbReference>
<feature type="chain" id="PRO_5043441627" description="Chemokine interleukin-8-like domain-containing protein" evidence="2">
    <location>
        <begin position="25"/>
        <end position="94"/>
    </location>
</feature>
<dbReference type="GO" id="GO:0005615">
    <property type="term" value="C:extracellular space"/>
    <property type="evidence" value="ECO:0007669"/>
    <property type="project" value="UniProtKB-KW"/>
</dbReference>
<keyword evidence="5" id="KW-1185">Reference proteome</keyword>
<dbReference type="AlphaFoldDB" id="A0AAW2AC64"/>
<dbReference type="Proteomes" id="UP001479290">
    <property type="component" value="Unassembled WGS sequence"/>
</dbReference>
<sequence>MELKATSLLLLMCVGIIILTSNEAGAIPRCCLTVTKRIPREVLRAVTTYETQSKSGRCEIDALILHIRNGKKPLCAHPKLRKVLKKLKKKPKLA</sequence>
<evidence type="ECO:0000313" key="5">
    <source>
        <dbReference type="Proteomes" id="UP001479290"/>
    </source>
</evidence>
<dbReference type="EMBL" id="JAWDJR010000008">
    <property type="protein sequence ID" value="KAK9971166.1"/>
    <property type="molecule type" value="Genomic_DNA"/>
</dbReference>
<dbReference type="SUPFAM" id="SSF54117">
    <property type="entry name" value="Interleukin 8-like chemokines"/>
    <property type="match status" value="1"/>
</dbReference>
<dbReference type="InterPro" id="IPR036048">
    <property type="entry name" value="Interleukin_8-like_sf"/>
</dbReference>
<accession>A0AAW2AC64</accession>
<dbReference type="Gene3D" id="2.40.50.40">
    <property type="match status" value="1"/>
</dbReference>
<gene>
    <name evidence="4" type="ORF">ABG768_027057</name>
</gene>
<dbReference type="InterPro" id="IPR001811">
    <property type="entry name" value="Chemokine_IL8-like_dom"/>
</dbReference>
<dbReference type="SMART" id="SM00199">
    <property type="entry name" value="SCY"/>
    <property type="match status" value="1"/>
</dbReference>
<evidence type="ECO:0000259" key="3">
    <source>
        <dbReference type="SMART" id="SM00199"/>
    </source>
</evidence>
<protein>
    <recommendedName>
        <fullName evidence="3">Chemokine interleukin-8-like domain-containing protein</fullName>
    </recommendedName>
</protein>
<dbReference type="GO" id="GO:0008009">
    <property type="term" value="F:chemokine activity"/>
    <property type="evidence" value="ECO:0007669"/>
    <property type="project" value="InterPro"/>
</dbReference>
<evidence type="ECO:0000256" key="2">
    <source>
        <dbReference type="SAM" id="SignalP"/>
    </source>
</evidence>
<keyword evidence="1" id="KW-0202">Cytokine</keyword>
<dbReference type="GO" id="GO:0006955">
    <property type="term" value="P:immune response"/>
    <property type="evidence" value="ECO:0007669"/>
    <property type="project" value="InterPro"/>
</dbReference>
<organism evidence="4 5">
    <name type="scientific">Culter alburnus</name>
    <name type="common">Topmouth culter</name>
    <dbReference type="NCBI Taxonomy" id="194366"/>
    <lineage>
        <taxon>Eukaryota</taxon>
        <taxon>Metazoa</taxon>
        <taxon>Chordata</taxon>
        <taxon>Craniata</taxon>
        <taxon>Vertebrata</taxon>
        <taxon>Euteleostomi</taxon>
        <taxon>Actinopterygii</taxon>
        <taxon>Neopterygii</taxon>
        <taxon>Teleostei</taxon>
        <taxon>Ostariophysi</taxon>
        <taxon>Cypriniformes</taxon>
        <taxon>Xenocyprididae</taxon>
        <taxon>Xenocypridinae</taxon>
        <taxon>Culter</taxon>
    </lineage>
</organism>
<evidence type="ECO:0000313" key="4">
    <source>
        <dbReference type="EMBL" id="KAK9971166.1"/>
    </source>
</evidence>
<name>A0AAW2AC64_CULAL</name>